<proteinExistence type="predicted"/>
<organism evidence="1 2">
    <name type="scientific">Saccoglossus kowalevskii</name>
    <name type="common">Acorn worm</name>
    <dbReference type="NCBI Taxonomy" id="10224"/>
    <lineage>
        <taxon>Eukaryota</taxon>
        <taxon>Metazoa</taxon>
        <taxon>Hemichordata</taxon>
        <taxon>Enteropneusta</taxon>
        <taxon>Harrimaniidae</taxon>
        <taxon>Saccoglossus</taxon>
    </lineage>
</organism>
<accession>A0ABM0LWQ3</accession>
<keyword evidence="1" id="KW-1185">Reference proteome</keyword>
<gene>
    <name evidence="2" type="primary">LOC102805820</name>
</gene>
<evidence type="ECO:0000313" key="1">
    <source>
        <dbReference type="Proteomes" id="UP000694865"/>
    </source>
</evidence>
<protein>
    <submittedName>
        <fullName evidence="2">Uncharacterized protein LOC102805820</fullName>
    </submittedName>
</protein>
<reference evidence="2" key="1">
    <citation type="submission" date="2025-08" db="UniProtKB">
        <authorList>
            <consortium name="RefSeq"/>
        </authorList>
    </citation>
    <scope>IDENTIFICATION</scope>
    <source>
        <tissue evidence="2">Testes</tissue>
    </source>
</reference>
<dbReference type="GeneID" id="102805820"/>
<dbReference type="Proteomes" id="UP000694865">
    <property type="component" value="Unplaced"/>
</dbReference>
<evidence type="ECO:0000313" key="2">
    <source>
        <dbReference type="RefSeq" id="XP_006812194.1"/>
    </source>
</evidence>
<dbReference type="RefSeq" id="XP_006812194.1">
    <property type="nucleotide sequence ID" value="XM_006812131.1"/>
</dbReference>
<name>A0ABM0LWQ3_SACKO</name>
<sequence>MECLEDSLVISRLSSCCEMLTKTEDLLPKQSEIGHGFYGILGSNKPFLAVYRLLLYTNLLIHLADNLGIASEDFSEQLQMTIYIFNKISSLNPLLPNLYMERS</sequence>